<dbReference type="PROSITE" id="PS50268">
    <property type="entry name" value="CADHERIN_2"/>
    <property type="match status" value="17"/>
</dbReference>
<dbReference type="PANTHER" id="PTHR24026">
    <property type="entry name" value="FAT ATYPICAL CADHERIN-RELATED"/>
    <property type="match status" value="1"/>
</dbReference>
<dbReference type="Gene3D" id="2.10.25.10">
    <property type="entry name" value="Laminin"/>
    <property type="match status" value="1"/>
</dbReference>
<evidence type="ECO:0000256" key="8">
    <source>
        <dbReference type="ARBA" id="ARBA00023136"/>
    </source>
</evidence>
<dbReference type="PROSITE" id="PS00232">
    <property type="entry name" value="CADHERIN_1"/>
    <property type="match status" value="7"/>
</dbReference>
<dbReference type="InterPro" id="IPR015919">
    <property type="entry name" value="Cadherin-like_sf"/>
</dbReference>
<dbReference type="GO" id="GO:0007156">
    <property type="term" value="P:homophilic cell adhesion via plasma membrane adhesion molecules"/>
    <property type="evidence" value="ECO:0007669"/>
    <property type="project" value="InterPro"/>
</dbReference>
<keyword evidence="3" id="KW-0812">Transmembrane</keyword>
<accession>A0A2A6CCN6</accession>
<protein>
    <submittedName>
        <fullName evidence="12">Cdh-3</fullName>
    </submittedName>
</protein>
<dbReference type="InterPro" id="IPR000152">
    <property type="entry name" value="EGF-type_Asp/Asn_hydroxyl_site"/>
</dbReference>
<dbReference type="SMART" id="SM00112">
    <property type="entry name" value="CA"/>
    <property type="match status" value="21"/>
</dbReference>
<keyword evidence="4" id="KW-0732">Signal</keyword>
<keyword evidence="6 10" id="KW-0106">Calcium</keyword>
<dbReference type="InterPro" id="IPR049883">
    <property type="entry name" value="NOTCH1_EGF-like"/>
</dbReference>
<dbReference type="GO" id="GO:0005886">
    <property type="term" value="C:plasma membrane"/>
    <property type="evidence" value="ECO:0000318"/>
    <property type="project" value="GO_Central"/>
</dbReference>
<proteinExistence type="predicted"/>
<dbReference type="Pfam" id="PF00028">
    <property type="entry name" value="Cadherin"/>
    <property type="match status" value="9"/>
</dbReference>
<evidence type="ECO:0000256" key="9">
    <source>
        <dbReference type="ARBA" id="ARBA00023157"/>
    </source>
</evidence>
<reference evidence="13" key="1">
    <citation type="journal article" date="2008" name="Nat. Genet.">
        <title>The Pristionchus pacificus genome provides a unique perspective on nematode lifestyle and parasitism.</title>
        <authorList>
            <person name="Dieterich C."/>
            <person name="Clifton S.W."/>
            <person name="Schuster L.N."/>
            <person name="Chinwalla A."/>
            <person name="Delehaunty K."/>
            <person name="Dinkelacker I."/>
            <person name="Fulton L."/>
            <person name="Fulton R."/>
            <person name="Godfrey J."/>
            <person name="Minx P."/>
            <person name="Mitreva M."/>
            <person name="Roeseler W."/>
            <person name="Tian H."/>
            <person name="Witte H."/>
            <person name="Yang S.P."/>
            <person name="Wilson R.K."/>
            <person name="Sommer R.J."/>
        </authorList>
    </citation>
    <scope>NUCLEOTIDE SEQUENCE [LARGE SCALE GENOMIC DNA]</scope>
    <source>
        <strain evidence="13">PS312</strain>
    </source>
</reference>
<keyword evidence="7" id="KW-1133">Transmembrane helix</keyword>
<dbReference type="Pfam" id="PF02210">
    <property type="entry name" value="Laminin_G_2"/>
    <property type="match status" value="1"/>
</dbReference>
<dbReference type="PROSITE" id="PS50026">
    <property type="entry name" value="EGF_3"/>
    <property type="match status" value="1"/>
</dbReference>
<dbReference type="FunFam" id="2.60.40.60:FF:000033">
    <property type="entry name" value="FAT atypical cadherin 1"/>
    <property type="match status" value="1"/>
</dbReference>
<dbReference type="SUPFAM" id="SSF49313">
    <property type="entry name" value="Cadherin-like"/>
    <property type="match status" value="20"/>
</dbReference>
<evidence type="ECO:0000256" key="5">
    <source>
        <dbReference type="ARBA" id="ARBA00022737"/>
    </source>
</evidence>
<dbReference type="InterPro" id="IPR018097">
    <property type="entry name" value="EGF_Ca-bd_CS"/>
</dbReference>
<evidence type="ECO:0000256" key="10">
    <source>
        <dbReference type="PROSITE-ProRule" id="PRU00043"/>
    </source>
</evidence>
<keyword evidence="8" id="KW-0472">Membrane</keyword>
<gene>
    <name evidence="12" type="primary">WBGene00115012</name>
</gene>
<keyword evidence="9" id="KW-1015">Disulfide bond</keyword>
<dbReference type="GO" id="GO:0005509">
    <property type="term" value="F:calcium ion binding"/>
    <property type="evidence" value="ECO:0007669"/>
    <property type="project" value="UniProtKB-UniRule"/>
</dbReference>
<evidence type="ECO:0000256" key="1">
    <source>
        <dbReference type="ARBA" id="ARBA00004167"/>
    </source>
</evidence>
<dbReference type="FunFam" id="2.60.40.60:FF:000468">
    <property type="entry name" value="Uncharacterized protein"/>
    <property type="match status" value="1"/>
</dbReference>
<organism evidence="12 13">
    <name type="scientific">Pristionchus pacificus</name>
    <name type="common">Parasitic nematode worm</name>
    <dbReference type="NCBI Taxonomy" id="54126"/>
    <lineage>
        <taxon>Eukaryota</taxon>
        <taxon>Metazoa</taxon>
        <taxon>Ecdysozoa</taxon>
        <taxon>Nematoda</taxon>
        <taxon>Chromadorea</taxon>
        <taxon>Rhabditida</taxon>
        <taxon>Rhabditina</taxon>
        <taxon>Diplogasteromorpha</taxon>
        <taxon>Diplogasteroidea</taxon>
        <taxon>Neodiplogasteridae</taxon>
        <taxon>Pristionchus</taxon>
    </lineage>
</organism>
<dbReference type="GO" id="GO:0007155">
    <property type="term" value="P:cell adhesion"/>
    <property type="evidence" value="ECO:0000318"/>
    <property type="project" value="GO_Central"/>
</dbReference>
<dbReference type="PANTHER" id="PTHR24026:SF133">
    <property type="entry name" value="CADHERIN-RELATED FAMILY MEMBER 2"/>
    <property type="match status" value="1"/>
</dbReference>
<comment type="caution">
    <text evidence="11">Lacks conserved residue(s) required for the propagation of feature annotation.</text>
</comment>
<dbReference type="PROSITE" id="PS50025">
    <property type="entry name" value="LAM_G_DOMAIN"/>
    <property type="match status" value="1"/>
</dbReference>
<dbReference type="Proteomes" id="UP000005239">
    <property type="component" value="Unassembled WGS sequence"/>
</dbReference>
<evidence type="ECO:0000256" key="2">
    <source>
        <dbReference type="ARBA" id="ARBA00022536"/>
    </source>
</evidence>
<evidence type="ECO:0000313" key="12">
    <source>
        <dbReference type="EnsemblMetazoa" id="PPA25458.1"/>
    </source>
</evidence>
<keyword evidence="5" id="KW-0677">Repeat</keyword>
<dbReference type="PRINTS" id="PR00205">
    <property type="entry name" value="CADHERIN"/>
</dbReference>
<dbReference type="GO" id="GO:0007411">
    <property type="term" value="P:axon guidance"/>
    <property type="evidence" value="ECO:0007669"/>
    <property type="project" value="UniProtKB-ARBA"/>
</dbReference>
<dbReference type="PROSITE" id="PS00010">
    <property type="entry name" value="ASX_HYDROXYL"/>
    <property type="match status" value="1"/>
</dbReference>
<name>A0A2A6CCN6_PRIPA</name>
<dbReference type="SUPFAM" id="SSF49899">
    <property type="entry name" value="Concanavalin A-like lectins/glucanases"/>
    <property type="match status" value="1"/>
</dbReference>
<dbReference type="FunFam" id="2.60.40.60:FF:000020">
    <property type="entry name" value="Dachsous cadherin-related 1b"/>
    <property type="match status" value="1"/>
</dbReference>
<dbReference type="SUPFAM" id="SSF57196">
    <property type="entry name" value="EGF/Laminin"/>
    <property type="match status" value="1"/>
</dbReference>
<dbReference type="CDD" id="cd11304">
    <property type="entry name" value="Cadherin_repeat"/>
    <property type="match status" value="18"/>
</dbReference>
<evidence type="ECO:0000256" key="4">
    <source>
        <dbReference type="ARBA" id="ARBA00022729"/>
    </source>
</evidence>
<dbReference type="InterPro" id="IPR013320">
    <property type="entry name" value="ConA-like_dom_sf"/>
</dbReference>
<dbReference type="InterPro" id="IPR020894">
    <property type="entry name" value="Cadherin_CS"/>
</dbReference>
<dbReference type="Gene3D" id="2.60.120.200">
    <property type="match status" value="1"/>
</dbReference>
<dbReference type="InterPro" id="IPR000742">
    <property type="entry name" value="EGF"/>
</dbReference>
<dbReference type="SMART" id="SM00282">
    <property type="entry name" value="LamG"/>
    <property type="match status" value="1"/>
</dbReference>
<evidence type="ECO:0000256" key="6">
    <source>
        <dbReference type="ARBA" id="ARBA00022837"/>
    </source>
</evidence>
<dbReference type="InterPro" id="IPR001881">
    <property type="entry name" value="EGF-like_Ca-bd_dom"/>
</dbReference>
<dbReference type="Pfam" id="PF25374">
    <property type="entry name" value="Cadherin_FAT4_N"/>
    <property type="match status" value="1"/>
</dbReference>
<dbReference type="Pfam" id="PF07645">
    <property type="entry name" value="EGF_CA"/>
    <property type="match status" value="1"/>
</dbReference>
<dbReference type="CDD" id="cd00054">
    <property type="entry name" value="EGF_CA"/>
    <property type="match status" value="1"/>
</dbReference>
<evidence type="ECO:0000256" key="7">
    <source>
        <dbReference type="ARBA" id="ARBA00022989"/>
    </source>
</evidence>
<dbReference type="PROSITE" id="PS01187">
    <property type="entry name" value="EGF_CA"/>
    <property type="match status" value="1"/>
</dbReference>
<keyword evidence="2 11" id="KW-0245">EGF-like domain</keyword>
<reference evidence="12" key="2">
    <citation type="submission" date="2022-06" db="UniProtKB">
        <authorList>
            <consortium name="EnsemblMetazoa"/>
        </authorList>
    </citation>
    <scope>IDENTIFICATION</scope>
    <source>
        <strain evidence="12">PS312</strain>
    </source>
</reference>
<keyword evidence="13" id="KW-1185">Reference proteome</keyword>
<dbReference type="InterPro" id="IPR001791">
    <property type="entry name" value="Laminin_G"/>
</dbReference>
<evidence type="ECO:0000256" key="3">
    <source>
        <dbReference type="ARBA" id="ARBA00022692"/>
    </source>
</evidence>
<dbReference type="InterPro" id="IPR002126">
    <property type="entry name" value="Cadherin-like_dom"/>
</dbReference>
<sequence length="4164" mass="459640">MIFLSIIFLFLPSVNSFTEEHFRFAVSEDASPGQLIGRIPLREDGIQYRVSKGDDRILFDTRSGQISLLSLIDRERSNGSISLLLITSLPSLTHVFISILDVNDNSPVFPSQFYNVSLIESAPLFTQLVLPSAIDADFSENGTIVSYEIEDSSSFSIIGDPPLLILRLISPLDREIKDVHILNISASDGGNPSRKGFMVVYVSVMDVNDNEPIVNREKEVIEWNGRTNEVITTVHADDDDLGENGRVSLSIGEEYRDSFTINDEGIITSTKSIGCSPCIVRIEGRDHGDPPLSSFTTITIYHKEENNHEPVITIKVSGTDVDFAVVGEDVPVGKVIAVLTVSDVDGPIKGVGGLHVISPPEIFNRYFSLDTQGRFALLRLKMSIKEESQKIEVEFSATDGERSTTNSLTIFIGSDWKSRVSKSHSSSIYLSSSLPMDSPIGSLVTIIPSSEGSSFKLKTNTKYFQVHSIAGFVTVSSSLYSINLTDISLEINKILPPPSIEPVQITLNIHIDRVSFTVPNFIDLPQSIEIDENTLTGTQIGQLHVNDQNGKVLFSLEDDEERLEVDEENGKITLKESIDYETRTSFMIVVSVCDSIDKSKKSSKMIRVIVKPSNEFAPSFGCSDLHLSLSLSHSPLHSLTTITASDADHGIHGEISYMLLDPLPSYSIDPRKGEISIHEIPTEERTDLLRITAIDGGGRSSERNLSLSIHWRKGKGLEFNEDEDSIEIDEKIMRVGEIIRKYETNDELAILSMEAPFLSLSSKGEISLSSLPPPSVLRLSFRILAKSGESMATMCGTMKINRLPSPPKFRHPEKTITLDSSPSIGGPLARLSVSSPCSFSWNHSMISISKEGIISLTSAPIKGFDRWTIPIKCEDSWGRSDSMQLHFVFDTLESKSLPSHWLFFVSESSPPSTFIGRLTGNDSHFLFHSNGAEEDIQLFPNGVVYVGGRLDRERKREYSLIVEVRSSRNSFYRSSGVIRIVIKDENDNRPTCEEGRIVEIPEDAAVGSIVATLFSIDEDDGINGIIKFTLSNNIDRFHLNSQTGELRLLRPLDAESESSFSIEYSVSDLGDSPLSSECSISISIRDVNESPPIFDQVIYSSIIDGKEGEEVISVYASESDREWNRVRYSLKSHYRLFKINETSGRITVLHRLSPNGLYSFTVRAEDNGEDNRLSSEVPVKITVRDNRKAKPIFVPSNETTINISRNTRVGDIVGHVEVNLPSSNSVSFSSLSGPLDIDWLGQLILVQPLRDRRLSLPSLIQASSNQGKTTARITVVPQSEESIDELPKELIVNENLPPGTLVGSLPSSSSIIFQYPSISTFKLSPSGNLITTRIIDREQTPSFSLLVSHSIPPRTSLITVSIGDENDSSPVCDGVKSFVVRELPAIFPLSCWDTDLGDNGTVRYRQLDELEGIRVRPEGTLVVTVMGESIERVRVEAFDQPSSSDSIRKRTEMEIVLLREKEETKEFRFPNDEIFLRISTNAVVGKTIGKVEIMGGKGVRYFITRSSFPSSFGSIVKIDEKNGHLSLHRIPFSMGNVTVTAVNGERMAQMEVSLSLESDIRILPSLVFPLWKRAQKGAIVGRLHGEKGTTYSMEEHSPFTVSPIGEISLNGDIRVETLPYYRLEITVVDKDGRAEQTVYVLSVDEHADTDEYGEEGVLFVRENAHYGSVIGWMGDWTKEDGPYSVNGDEDTVGFRIDLSGLITLAREVDYEKSRLHSFEVNLPSGTSFPFLVFVEDENEHSPKWIDNIDSYSFSIKEDSPIGMKVGRLEWSDQDDANLFSISVIKGDPSGHFSIDNRGVITVSGHLDREITPSYTLQVELRDHASPYKFHSLRALIRISLLDVNDNSPIFDSPSIFFISESSKRKTVVGSVRAVDKDEGANGRVRYRIKSETLPRAYFILDPVLGYLIVNRELNFESQSSFHFTIMAEDEGKPSRMTEQAITVEIIDENNNELNEISIDDKITVSEDAPRGTVVGRGEVIDEHGTKINSSVLWISSDYSPFSFTPNGHLIVNGPLDFESNQSINLTVSAKNIIGGESIARNITVDLEDVNDEIPRFVTGSNLFIRVSEALSGPFPVIIGSSIADDLDSSSHLAYSLLEGNTSLFSIDSITGDLSLLSPLDREIQSIHHLQVQSTDDGIPRLSSQCEITVEVEDANDLAPIFDLPLYEIHIKEGIKIGEKVIEMKAIDGDEGDNGIVRYSLIDEMTPFTIDAVTGWISIGKKIDREVKDEYLLTVVATDLGRYTQLSSSSSVRILIDDVNDNHPFILNSHLDVYLNEELEIGDIVWPIISYDADPSSSISFSIDSSSPFLIDGSNGIIRLASPLTQPHYSVVVTVRDNGGLNTTASFSFYLESARKFPRFIDERMEENRVITEGEEGELIRVNAIPPQGEFLVYSILTPCVHNFAVDSRSGVIRYAKLQRNRSSCSTLFIVASTSSTPPLSTLLPVSIDIEDANDHSPVFEKMLYIASVMENSPEGTILEVKAIDEDDGVNGEVYYEIHDEGEQSKMFEIDEESGELRSLGMLDRETIPVHTLTIVAKDRGVPQRMGKTTVKITVDDENDNAPRFTRLYGVSVREGTIVPHDLITVEAVDADSSSELEYSLEDNANVKLSIDSTTGKVTLLKELDREESASIRVGVIVSDGRWRVRTMLRVNLIDVNDNSPQFERDEEIIWIGEETANAIISKINATDKDEGDNGIIDFSLLPNQKSIRISPKGEIIMEERPKGCIKLKVTASDRGIPSLSASINLLILSPECSFLPLDSLHSLPLISSLPIGSTIARLRPPKGETGKISFSLLGNSSILHLDSNGRLWKSGEGDKRQEITVVAENERGVIYATNVTIFPWTEPLPDVIQKSYSILLKDINIGSTLHRLHSSSLPLLPLSSLPHWLSLSSPGRLTLTSFPPLYLFPMEIPLHLYFVGCPQCNTSTILHLSTQIDSLPLVHRIAYTFNSHPLDSNSGCLSSSSSSPLRFSIPSSPLPSLSIDEKTGCLTWWSTIESTKVAVLVSSSNSLQLVDVEMRRITTIGEISLRESKIIVERSEKSPVGLIIGKVDAVGNSVVFVAENSEGLVVDRRNGEIVVREKMRKRDEIEKEMIVYARSGRVVQRASIKTEWKERESSILSALSPIRMTYPVNVNLPIDILSLNYSLPSDVEMRVEGDDSSSFCPDGSTLRLCHSLPSSNSSFSLLLFSLSTSLPLTRSTLTLTSLPSSLLPSSSSISPLSGWIRENSPPSTILHLHSTIPNATYRITDESMAKLFSIDSSGIISSLAPLDRESRSLYLIPLSIFPPSSPSSFLPPSLSPSHPSPINIRIHIDDEIDSLGAILPLTVSIVEPIDGSIGSIFPSKGDLIPYSECEEMVDEHYEVSSSCVLWPRSTDLPSKHTLSIGREKRSSPIALLAQSITIRIFASQDTVAGLLSGLKKQYSDMGIHPLGVNRPPEGELDDWRIIIMMKDRNGNGMAFNETEAVIKSSLKKTKSIDYSLHSITPTNSCPSICPSSCIISSSFLPHSFSLRSPSSLWSLPNINIHISCPSSSSSSSSLSLCSPSICNGECDGHHCVCPLGWKGDNCTEDVDECQAPSNPCPSHGLCINTRGAFQCVCADGSCGEESTQRVEKIGEKRVYGINQLSSLQAATRTVNYTLEFEIRTTSQYLPVLPPLLFIVNGRLRLISTNFSFPISSGAWHRLSLSPHSLSISSCSSYGICPPCSTSSCHSSFLHPLPTLLTFASPMDNSSLPFSSCLRGILLSSSPLHPSSHSTSPSCSVPPSLCLSKDLCKEGVCISDGIKGHKCVCESTIDASHCRDVGASVHLDGGSIVFHLRENGRRRLEKEKENHEEISIDFKTNREDSGNLIAFEHKGESITIEIRLGHIVLSLLNGLNKKNELRFNMRIDDEEWHRIQIRLMKERKIMRIRVDTEGKEIRSLHSFPPLLSPSLERISLGPFSSLCIRRFVVDKQLQPLFTNATLLPSQLFDSSWKGSISSICPSSPSSSLSSFISSILSWPVLLIFALLLLFIGVALLFAFRWARFKGSKKKDSSWSRRSTREIDGRLNMGMDRSNTPGYEIPSMKGMEGNGGRSSSLYYQSFTSPDLYVSRERDETTTCPFDISSSSYDKQLIGIGIGLIVIGSCSSFFVSAAAALIVGGGILGYCVNIVKMITYLSQLFSSLAVKWERK</sequence>
<dbReference type="GO" id="GO:0050839">
    <property type="term" value="F:cell adhesion molecule binding"/>
    <property type="evidence" value="ECO:0000318"/>
    <property type="project" value="GO_Central"/>
</dbReference>
<dbReference type="SMART" id="SM00179">
    <property type="entry name" value="EGF_CA"/>
    <property type="match status" value="1"/>
</dbReference>
<evidence type="ECO:0000313" key="13">
    <source>
        <dbReference type="Proteomes" id="UP000005239"/>
    </source>
</evidence>
<dbReference type="SMART" id="SM00181">
    <property type="entry name" value="EGF"/>
    <property type="match status" value="3"/>
</dbReference>
<evidence type="ECO:0000256" key="11">
    <source>
        <dbReference type="PROSITE-ProRule" id="PRU00076"/>
    </source>
</evidence>
<dbReference type="EnsemblMetazoa" id="PPA25458.1">
    <property type="protein sequence ID" value="PPA25458.1"/>
    <property type="gene ID" value="WBGene00115012"/>
</dbReference>
<accession>A0A8R1UFG7</accession>
<dbReference type="Gene3D" id="2.60.40.60">
    <property type="entry name" value="Cadherins"/>
    <property type="match status" value="19"/>
</dbReference>
<comment type="subcellular location">
    <subcellularLocation>
        <location evidence="1">Membrane</location>
        <topology evidence="1">Single-pass membrane protein</topology>
    </subcellularLocation>
</comment>